<reference evidence="1" key="1">
    <citation type="submission" date="2020-08" db="EMBL/GenBank/DDBJ databases">
        <title>Multicomponent nature underlies the extraordinary mechanical properties of spider dragline silk.</title>
        <authorList>
            <person name="Kono N."/>
            <person name="Nakamura H."/>
            <person name="Mori M."/>
            <person name="Yoshida Y."/>
            <person name="Ohtoshi R."/>
            <person name="Malay A.D."/>
            <person name="Moran D.A.P."/>
            <person name="Tomita M."/>
            <person name="Numata K."/>
            <person name="Arakawa K."/>
        </authorList>
    </citation>
    <scope>NUCLEOTIDE SEQUENCE</scope>
</reference>
<gene>
    <name evidence="1" type="ORF">NPIL_420441</name>
</gene>
<protein>
    <submittedName>
        <fullName evidence="1">Uncharacterized protein</fullName>
    </submittedName>
</protein>
<evidence type="ECO:0000313" key="1">
    <source>
        <dbReference type="EMBL" id="GFS58506.1"/>
    </source>
</evidence>
<evidence type="ECO:0000313" key="2">
    <source>
        <dbReference type="Proteomes" id="UP000887013"/>
    </source>
</evidence>
<comment type="caution">
    <text evidence="1">The sequence shown here is derived from an EMBL/GenBank/DDBJ whole genome shotgun (WGS) entry which is preliminary data.</text>
</comment>
<dbReference type="AlphaFoldDB" id="A0A8X6ISK4"/>
<accession>A0A8X6ISK4</accession>
<sequence length="80" mass="9009">MLPEKFMREAHQISCAATIIMRAVSRGAIFDSISQELLAWNQCVSSPERRQPETWNNGTRERPLVFIALFGPTSGLFADL</sequence>
<proteinExistence type="predicted"/>
<dbReference type="Proteomes" id="UP000887013">
    <property type="component" value="Unassembled WGS sequence"/>
</dbReference>
<keyword evidence="2" id="KW-1185">Reference proteome</keyword>
<organism evidence="1 2">
    <name type="scientific">Nephila pilipes</name>
    <name type="common">Giant wood spider</name>
    <name type="synonym">Nephila maculata</name>
    <dbReference type="NCBI Taxonomy" id="299642"/>
    <lineage>
        <taxon>Eukaryota</taxon>
        <taxon>Metazoa</taxon>
        <taxon>Ecdysozoa</taxon>
        <taxon>Arthropoda</taxon>
        <taxon>Chelicerata</taxon>
        <taxon>Arachnida</taxon>
        <taxon>Araneae</taxon>
        <taxon>Araneomorphae</taxon>
        <taxon>Entelegynae</taxon>
        <taxon>Araneoidea</taxon>
        <taxon>Nephilidae</taxon>
        <taxon>Nephila</taxon>
    </lineage>
</organism>
<name>A0A8X6ISK4_NEPPI</name>
<dbReference type="EMBL" id="BMAW01047005">
    <property type="protein sequence ID" value="GFS58506.1"/>
    <property type="molecule type" value="Genomic_DNA"/>
</dbReference>